<sequence>DQSILPDGVAVQAGLLLLWASCPRTWASHTASETSPRFAATALTNSLSKCLDFKSLRKKTAVFIHLNKAAAGLQEEVFLRISRSPPGCTALEHPQSRRLQSVGGSARQLCPRPQGPELRLGMSVSGIAASEQGRSQHLTVSWCPVDAGWLREFDFTLMIQTLSSETGAHAVPPELLKGPSCPIGEADGIRRSCVLFVFVTNSVRVQRDPKKLKQHQQHSWSPTQHFNEDRYSPALRTMKGLSGSRNQPPLCSGHTCGLTPPEDCEHSHGRLHRGPEARQPYLLSPAESCPMDHHRCSPRTSVHSDCVMLPVALGDHVSSSTFPRMHYSSHYDTRDDCAVAHAGAKANRIPANLLDHNSDVKCSACEGLALAPDTKHMKRSSWSTLTVSQAKEAYRKSSLHLDKPLGPPEPKPPLRPCHYLQTKRLRKNSRPNMTRLQGAARGEERKDRGAGRATVKRENLPTLAKCFSPTPKLHPAEVRMPPDPGTEPAPPSCAGKGSKRSVRREHPASQSGSRLIKLMKYRRAHRRLHTPITALFRRLGHCPLKPPGDRHSAPGDKELGNATHTAPALQLRGLGCGSPGATQPWGVPQDEWGGYPTGGKDEEIPCRRMRSGSYIKAMGDEESGESDSSPKMSPKLALRPEPLLKSIGQRPLGDLQTLLLNVYVAGTRKAGHWTAQHLGRALRAPSLKAQVCLTHTPDVLAVGKTVGLGNDISKSFTSLICSESRWWQEFLLIAPIGPSTIQGNTEGEGNPERFYFCKNKHEAESLRVRAAHLHTHRQGRDAQAPAGDLGLNTVQLRAHGGTKGPVAVLVQTPAGSSGGDDELGRGLHPLRAKSYLQAASDGPAGHSLDPTANYSSPKFRSRNQSYMRAVSTLSQASCVSQMSEADINGQLESVCESVFSEVESQAMDALDLPGGFRTRSHSYLRAIQAGYSQDDERIPMVIPSDVSSTTRPTAVNKRGLGTPPKTASIKVAEPHRKAKPSSPGTSSDAKSSGSVLIRTKYERLGRRKVDTVLQWDGDTRAQCLEALKETAAPSVLTDEPRPSLAALLGMSGPQANSPRRLHPAWAHVLCVVKKHDQHLWKTHPFTADVFFTIYSILDWIELSRPRFFNLELYSERFACYCDPREDDGVAAFRPAESDVTYSAGSASYTNYKKTPPPVPPRATSKPLISVETATDSDTESRGLREYQSVGVQVEDEKRCGRFKRSNSVTAAVQADLELEGFPGHVATEDKGLQFGSSFQRHSEPSTPTQYGAVRTVRTQGLFSYREDYRTPVDTADLPPPDPWLDPSMDTVDGGHVSPCHRDGAWFLKLLHSETKRMEGWCKEMEREAEENDLAEENTRDVAVTQTAGSPGKVPGSLLLGKIRSAVGSAQLLMSQKFQQFYWLCQQNMDPSAMPRPTSQDLAGYWDMLQLSVQDVSMKFDELHQLKLSDWKEVASPERKEERKVPPPIPKKPPKGKLTITREKSLDLPDRQRQEARRRLAAAKRA</sequence>
<dbReference type="GO" id="GO:0023052">
    <property type="term" value="P:signaling"/>
    <property type="evidence" value="ECO:0007669"/>
    <property type="project" value="InterPro"/>
</dbReference>
<reference evidence="4 5" key="1">
    <citation type="journal article" date="2019" name="PLoS ONE">
        <title>Genomic analyses reveal an absence of contemporary introgressive admixture between fin whales and blue whales, despite known hybrids.</title>
        <authorList>
            <person name="Westbury M.V."/>
            <person name="Petersen B."/>
            <person name="Lorenzen E.D."/>
        </authorList>
    </citation>
    <scope>NUCLEOTIDE SEQUENCE [LARGE SCALE GENOMIC DNA]</scope>
    <source>
        <strain evidence="4">FinWhale-01</strain>
    </source>
</reference>
<evidence type="ECO:0008006" key="6">
    <source>
        <dbReference type="Google" id="ProtNLM"/>
    </source>
</evidence>
<feature type="compositionally biased region" description="Basic and acidic residues" evidence="2">
    <location>
        <begin position="1459"/>
        <end position="1477"/>
    </location>
</feature>
<organism evidence="4 5">
    <name type="scientific">Balaenoptera physalus</name>
    <name type="common">Fin whale</name>
    <name type="synonym">Balaena physalus</name>
    <dbReference type="NCBI Taxonomy" id="9770"/>
    <lineage>
        <taxon>Eukaryota</taxon>
        <taxon>Metazoa</taxon>
        <taxon>Chordata</taxon>
        <taxon>Craniata</taxon>
        <taxon>Vertebrata</taxon>
        <taxon>Euteleostomi</taxon>
        <taxon>Mammalia</taxon>
        <taxon>Eutheria</taxon>
        <taxon>Laurasiatheria</taxon>
        <taxon>Artiodactyla</taxon>
        <taxon>Whippomorpha</taxon>
        <taxon>Cetacea</taxon>
        <taxon>Mysticeti</taxon>
        <taxon>Balaenopteridae</taxon>
        <taxon>Balaenoptera</taxon>
    </lineage>
</organism>
<evidence type="ECO:0000256" key="2">
    <source>
        <dbReference type="SAM" id="MobiDB-lite"/>
    </source>
</evidence>
<comment type="similarity">
    <text evidence="1">Belongs to the SAPAP family.</text>
</comment>
<dbReference type="GO" id="GO:0099572">
    <property type="term" value="C:postsynaptic specialization"/>
    <property type="evidence" value="ECO:0007669"/>
    <property type="project" value="TreeGrafter"/>
</dbReference>
<feature type="non-terminal residue" evidence="4">
    <location>
        <position position="1"/>
    </location>
</feature>
<keyword evidence="5" id="KW-1185">Reference proteome</keyword>
<feature type="region of interest" description="Disordered" evidence="2">
    <location>
        <begin position="840"/>
        <end position="860"/>
    </location>
</feature>
<evidence type="ECO:0000313" key="5">
    <source>
        <dbReference type="Proteomes" id="UP000437017"/>
    </source>
</evidence>
<dbReference type="GO" id="GO:0098978">
    <property type="term" value="C:glutamatergic synapse"/>
    <property type="evidence" value="ECO:0007669"/>
    <property type="project" value="TreeGrafter"/>
</dbReference>
<dbReference type="GO" id="GO:0060090">
    <property type="term" value="F:molecular adaptor activity"/>
    <property type="evidence" value="ECO:0007669"/>
    <property type="project" value="TreeGrafter"/>
</dbReference>
<protein>
    <recommendedName>
        <fullName evidence="6">Disks large-associated protein 2</fullName>
    </recommendedName>
</protein>
<feature type="chain" id="PRO_5025352792" description="Disks large-associated protein 2" evidence="3">
    <location>
        <begin position="28"/>
        <end position="1485"/>
    </location>
</feature>
<evidence type="ECO:0000256" key="1">
    <source>
        <dbReference type="ARBA" id="ARBA00008839"/>
    </source>
</evidence>
<dbReference type="Proteomes" id="UP000437017">
    <property type="component" value="Unassembled WGS sequence"/>
</dbReference>
<dbReference type="Pfam" id="PF03359">
    <property type="entry name" value="GKAP"/>
    <property type="match status" value="1"/>
</dbReference>
<gene>
    <name evidence="4" type="ORF">E2I00_006225</name>
</gene>
<dbReference type="EMBL" id="SGJD01000439">
    <property type="protein sequence ID" value="KAB0405183.1"/>
    <property type="molecule type" value="Genomic_DNA"/>
</dbReference>
<accession>A0A6A1QDS4</accession>
<feature type="compositionally biased region" description="Polar residues" evidence="2">
    <location>
        <begin position="982"/>
        <end position="994"/>
    </location>
</feature>
<feature type="compositionally biased region" description="Basic and acidic residues" evidence="2">
    <location>
        <begin position="1433"/>
        <end position="1444"/>
    </location>
</feature>
<dbReference type="PANTHER" id="PTHR12353">
    <property type="entry name" value="DISKS LARGE-ASSOCIATED PROTEIN DAP SAP90/PSD-95-ASSOCIATED PROTEIN"/>
    <property type="match status" value="1"/>
</dbReference>
<name>A0A6A1QDS4_BALPH</name>
<evidence type="ECO:0000256" key="3">
    <source>
        <dbReference type="SAM" id="SignalP"/>
    </source>
</evidence>
<feature type="region of interest" description="Disordered" evidence="2">
    <location>
        <begin position="396"/>
        <end position="515"/>
    </location>
</feature>
<feature type="compositionally biased region" description="Polar residues" evidence="2">
    <location>
        <begin position="850"/>
        <end position="860"/>
    </location>
</feature>
<comment type="caution">
    <text evidence="4">The sequence shown here is derived from an EMBL/GenBank/DDBJ whole genome shotgun (WGS) entry which is preliminary data.</text>
</comment>
<feature type="region of interest" description="Disordered" evidence="2">
    <location>
        <begin position="944"/>
        <end position="994"/>
    </location>
</feature>
<feature type="region of interest" description="Disordered" evidence="2">
    <location>
        <begin position="1331"/>
        <end position="1350"/>
    </location>
</feature>
<dbReference type="PANTHER" id="PTHR12353:SF3">
    <property type="entry name" value="DISKS LARGE-ASSOCIATED PROTEIN 2"/>
    <property type="match status" value="1"/>
</dbReference>
<feature type="region of interest" description="Disordered" evidence="2">
    <location>
        <begin position="1433"/>
        <end position="1485"/>
    </location>
</feature>
<proteinExistence type="inferred from homology"/>
<feature type="compositionally biased region" description="Basic and acidic residues" evidence="2">
    <location>
        <begin position="441"/>
        <end position="459"/>
    </location>
</feature>
<feature type="region of interest" description="Disordered" evidence="2">
    <location>
        <begin position="209"/>
        <end position="231"/>
    </location>
</feature>
<evidence type="ECO:0000313" key="4">
    <source>
        <dbReference type="EMBL" id="KAB0405183.1"/>
    </source>
</evidence>
<dbReference type="OrthoDB" id="10036956at2759"/>
<feature type="compositionally biased region" description="Pro residues" evidence="2">
    <location>
        <begin position="405"/>
        <end position="415"/>
    </location>
</feature>
<keyword evidence="3" id="KW-0732">Signal</keyword>
<feature type="compositionally biased region" description="Pro residues" evidence="2">
    <location>
        <begin position="481"/>
        <end position="491"/>
    </location>
</feature>
<dbReference type="InterPro" id="IPR005026">
    <property type="entry name" value="SAPAP"/>
</dbReference>
<feature type="non-terminal residue" evidence="4">
    <location>
        <position position="1485"/>
    </location>
</feature>
<feature type="signal peptide" evidence="3">
    <location>
        <begin position="1"/>
        <end position="27"/>
    </location>
</feature>